<keyword evidence="9" id="KW-1185">Reference proteome</keyword>
<comment type="subcellular location">
    <subcellularLocation>
        <location evidence="1">Membrane</location>
        <topology evidence="1">Multi-pass membrane protein</topology>
    </subcellularLocation>
</comment>
<accession>A0AAV5UD46</accession>
<feature type="transmembrane region" description="Helical" evidence="6">
    <location>
        <begin position="465"/>
        <end position="484"/>
    </location>
</feature>
<feature type="domain" description="Major facilitator superfamily (MFS) profile" evidence="7">
    <location>
        <begin position="80"/>
        <end position="518"/>
    </location>
</feature>
<feature type="compositionally biased region" description="Basic and acidic residues" evidence="5">
    <location>
        <begin position="522"/>
        <end position="534"/>
    </location>
</feature>
<sequence length="543" mass="60514">EPDGKMRGAVPIRMEEEEPLIEVEPDPTPAVAPPTGDDPQANSTCSSIQSHLRVNPDKLLDSYGKYGRMQLIGHFLCQYLTLLYSSSLFVVTYTSNEPETTCLSKNNRSLVISDACDRREDCIGESFNITDTKPVGSIFMWYDITCGNKFVIEAGATSYVLGAMIVVPIFCRLADKYGRKPLLLISLFSSLFINCLIPVAPWYWLYVVLRFLLGATSDAYLSISALLTVELICQDARPWITLLSTTGFSLGLLWIGLLSIFISNWQILYTATIAPGFITILYFCCLTESPYWLASHDQTQNIKEYCKRANKMNGANVNYRECIEEKGKPAEHHVRFRDLFKHRDIIKGISINGFVQFTLSTSYYSISFTSTRFTSGNPTIGFMILAAAEIPGGILSMLLMDRFGRRTLVVVFLVLQGICLFVKPFLGAEAAVLIALSLLKVFNTICFAVHPIFVAESVPTSVRSLVAAIVNIPQSAGMLLGPFFKYAHEWNPHVSFVALAIQSIIAAMILMILEETKGKDLPEDLDDLKRDRSQFNRRKPSGG</sequence>
<dbReference type="InterPro" id="IPR020846">
    <property type="entry name" value="MFS_dom"/>
</dbReference>
<feature type="region of interest" description="Disordered" evidence="5">
    <location>
        <begin position="1"/>
        <end position="45"/>
    </location>
</feature>
<feature type="transmembrane region" description="Helical" evidence="6">
    <location>
        <begin position="71"/>
        <end position="91"/>
    </location>
</feature>
<feature type="transmembrane region" description="Helical" evidence="6">
    <location>
        <begin position="496"/>
        <end position="513"/>
    </location>
</feature>
<evidence type="ECO:0000313" key="8">
    <source>
        <dbReference type="EMBL" id="GMT04901.1"/>
    </source>
</evidence>
<dbReference type="GO" id="GO:0022857">
    <property type="term" value="F:transmembrane transporter activity"/>
    <property type="evidence" value="ECO:0007669"/>
    <property type="project" value="InterPro"/>
</dbReference>
<comment type="caution">
    <text evidence="8">The sequence shown here is derived from an EMBL/GenBank/DDBJ whole genome shotgun (WGS) entry which is preliminary data.</text>
</comment>
<feature type="region of interest" description="Disordered" evidence="5">
    <location>
        <begin position="522"/>
        <end position="543"/>
    </location>
</feature>
<keyword evidence="3 6" id="KW-1133">Transmembrane helix</keyword>
<evidence type="ECO:0000256" key="4">
    <source>
        <dbReference type="ARBA" id="ARBA00023136"/>
    </source>
</evidence>
<dbReference type="EMBL" id="BTSX01000006">
    <property type="protein sequence ID" value="GMT04901.1"/>
    <property type="molecule type" value="Genomic_DNA"/>
</dbReference>
<keyword evidence="2 6" id="KW-0812">Transmembrane</keyword>
<dbReference type="InterPro" id="IPR036259">
    <property type="entry name" value="MFS_trans_sf"/>
</dbReference>
<reference evidence="8" key="1">
    <citation type="submission" date="2023-10" db="EMBL/GenBank/DDBJ databases">
        <title>Genome assembly of Pristionchus species.</title>
        <authorList>
            <person name="Yoshida K."/>
            <person name="Sommer R.J."/>
        </authorList>
    </citation>
    <scope>NUCLEOTIDE SEQUENCE</scope>
    <source>
        <strain evidence="8">RS0144</strain>
    </source>
</reference>
<evidence type="ECO:0000256" key="2">
    <source>
        <dbReference type="ARBA" id="ARBA00022692"/>
    </source>
</evidence>
<feature type="transmembrane region" description="Helical" evidence="6">
    <location>
        <begin position="432"/>
        <end position="453"/>
    </location>
</feature>
<evidence type="ECO:0000256" key="1">
    <source>
        <dbReference type="ARBA" id="ARBA00004141"/>
    </source>
</evidence>
<feature type="transmembrane region" description="Helical" evidence="6">
    <location>
        <begin position="211"/>
        <end position="232"/>
    </location>
</feature>
<evidence type="ECO:0000256" key="6">
    <source>
        <dbReference type="SAM" id="Phobius"/>
    </source>
</evidence>
<evidence type="ECO:0000313" key="9">
    <source>
        <dbReference type="Proteomes" id="UP001432027"/>
    </source>
</evidence>
<feature type="transmembrane region" description="Helical" evidence="6">
    <location>
        <begin position="150"/>
        <end position="170"/>
    </location>
</feature>
<evidence type="ECO:0000256" key="3">
    <source>
        <dbReference type="ARBA" id="ARBA00022989"/>
    </source>
</evidence>
<evidence type="ECO:0000259" key="7">
    <source>
        <dbReference type="PROSITE" id="PS50850"/>
    </source>
</evidence>
<proteinExistence type="predicted"/>
<protein>
    <recommendedName>
        <fullName evidence="7">Major facilitator superfamily (MFS) profile domain-containing protein</fullName>
    </recommendedName>
</protein>
<evidence type="ECO:0000256" key="5">
    <source>
        <dbReference type="SAM" id="MobiDB-lite"/>
    </source>
</evidence>
<feature type="transmembrane region" description="Helical" evidence="6">
    <location>
        <begin position="267"/>
        <end position="286"/>
    </location>
</feature>
<feature type="transmembrane region" description="Helical" evidence="6">
    <location>
        <begin position="345"/>
        <end position="366"/>
    </location>
</feature>
<gene>
    <name evidence="8" type="ORF">PENTCL1PPCAC_27075</name>
</gene>
<feature type="transmembrane region" description="Helical" evidence="6">
    <location>
        <begin position="239"/>
        <end position="261"/>
    </location>
</feature>
<keyword evidence="4 6" id="KW-0472">Membrane</keyword>
<organism evidence="8 9">
    <name type="scientific">Pristionchus entomophagus</name>
    <dbReference type="NCBI Taxonomy" id="358040"/>
    <lineage>
        <taxon>Eukaryota</taxon>
        <taxon>Metazoa</taxon>
        <taxon>Ecdysozoa</taxon>
        <taxon>Nematoda</taxon>
        <taxon>Chromadorea</taxon>
        <taxon>Rhabditida</taxon>
        <taxon>Rhabditina</taxon>
        <taxon>Diplogasteromorpha</taxon>
        <taxon>Diplogasteroidea</taxon>
        <taxon>Neodiplogasteridae</taxon>
        <taxon>Pristionchus</taxon>
    </lineage>
</organism>
<dbReference type="Proteomes" id="UP001432027">
    <property type="component" value="Unassembled WGS sequence"/>
</dbReference>
<dbReference type="SUPFAM" id="SSF103473">
    <property type="entry name" value="MFS general substrate transporter"/>
    <property type="match status" value="1"/>
</dbReference>
<dbReference type="GO" id="GO:0016020">
    <property type="term" value="C:membrane"/>
    <property type="evidence" value="ECO:0007669"/>
    <property type="project" value="UniProtKB-SubCell"/>
</dbReference>
<name>A0AAV5UD46_9BILA</name>
<dbReference type="InterPro" id="IPR005828">
    <property type="entry name" value="MFS_sugar_transport-like"/>
</dbReference>
<dbReference type="PANTHER" id="PTHR24064">
    <property type="entry name" value="SOLUTE CARRIER FAMILY 22 MEMBER"/>
    <property type="match status" value="1"/>
</dbReference>
<feature type="transmembrane region" description="Helical" evidence="6">
    <location>
        <begin position="378"/>
        <end position="400"/>
    </location>
</feature>
<feature type="compositionally biased region" description="Acidic residues" evidence="5">
    <location>
        <begin position="15"/>
        <end position="25"/>
    </location>
</feature>
<dbReference type="Gene3D" id="1.20.1250.20">
    <property type="entry name" value="MFS general substrate transporter like domains"/>
    <property type="match status" value="1"/>
</dbReference>
<feature type="transmembrane region" description="Helical" evidence="6">
    <location>
        <begin position="407"/>
        <end position="426"/>
    </location>
</feature>
<feature type="non-terminal residue" evidence="8">
    <location>
        <position position="1"/>
    </location>
</feature>
<dbReference type="Pfam" id="PF00083">
    <property type="entry name" value="Sugar_tr"/>
    <property type="match status" value="1"/>
</dbReference>
<dbReference type="AlphaFoldDB" id="A0AAV5UD46"/>
<feature type="transmembrane region" description="Helical" evidence="6">
    <location>
        <begin position="182"/>
        <end position="205"/>
    </location>
</feature>
<dbReference type="PROSITE" id="PS50850">
    <property type="entry name" value="MFS"/>
    <property type="match status" value="1"/>
</dbReference>